<evidence type="ECO:0000313" key="3">
    <source>
        <dbReference type="EMBL" id="GEK18511.1"/>
    </source>
</evidence>
<name>A0A510UYC5_9CELL</name>
<dbReference type="InterPro" id="IPR055568">
    <property type="entry name" value="DUF7144"/>
</dbReference>
<feature type="transmembrane region" description="Helical" evidence="1">
    <location>
        <begin position="106"/>
        <end position="124"/>
    </location>
</feature>
<evidence type="ECO:0000313" key="4">
    <source>
        <dbReference type="Proteomes" id="UP000321386"/>
    </source>
</evidence>
<dbReference type="Proteomes" id="UP000321386">
    <property type="component" value="Unassembled WGS sequence"/>
</dbReference>
<keyword evidence="1" id="KW-1133">Transmembrane helix</keyword>
<comment type="caution">
    <text evidence="3">The sequence shown here is derived from an EMBL/GenBank/DDBJ whole genome shotgun (WGS) entry which is preliminary data.</text>
</comment>
<dbReference type="Pfam" id="PF23636">
    <property type="entry name" value="DUF7144"/>
    <property type="match status" value="1"/>
</dbReference>
<feature type="transmembrane region" description="Helical" evidence="1">
    <location>
        <begin position="84"/>
        <end position="100"/>
    </location>
</feature>
<evidence type="ECO:0000259" key="2">
    <source>
        <dbReference type="Pfam" id="PF23636"/>
    </source>
</evidence>
<sequence>MEQRVTGWVGWVWFGAFALLSVGLFNLITGLIAVFDEDKLLAWSPGSGAYVVDISTWGWVHLFLGLLLTCTGFALFAAATWARVVAIIAVLASIVWNFFWLPVTPWWSLAIIVLGAFVLWALTVHGDEVERAVR</sequence>
<organism evidence="3 4">
    <name type="scientific">Cellulomonas persica</name>
    <dbReference type="NCBI Taxonomy" id="76861"/>
    <lineage>
        <taxon>Bacteria</taxon>
        <taxon>Bacillati</taxon>
        <taxon>Actinomycetota</taxon>
        <taxon>Actinomycetes</taxon>
        <taxon>Micrococcales</taxon>
        <taxon>Cellulomonadaceae</taxon>
        <taxon>Cellulomonas</taxon>
    </lineage>
</organism>
<proteinExistence type="predicted"/>
<keyword evidence="1" id="KW-0812">Transmembrane</keyword>
<feature type="domain" description="DUF7144" evidence="2">
    <location>
        <begin position="11"/>
        <end position="126"/>
    </location>
</feature>
<dbReference type="OrthoDB" id="4482242at2"/>
<reference evidence="3 4" key="1">
    <citation type="submission" date="2019-07" db="EMBL/GenBank/DDBJ databases">
        <title>Whole genome shotgun sequence of Cellulomonas persica NBRC 101101.</title>
        <authorList>
            <person name="Hosoyama A."/>
            <person name="Uohara A."/>
            <person name="Ohji S."/>
            <person name="Ichikawa N."/>
        </authorList>
    </citation>
    <scope>NUCLEOTIDE SEQUENCE [LARGE SCALE GENOMIC DNA]</scope>
    <source>
        <strain evidence="3 4">NBRC 101101</strain>
    </source>
</reference>
<dbReference type="AlphaFoldDB" id="A0A510UYC5"/>
<feature type="transmembrane region" description="Helical" evidence="1">
    <location>
        <begin position="12"/>
        <end position="34"/>
    </location>
</feature>
<accession>A0A510UYC5</accession>
<gene>
    <name evidence="3" type="ORF">CPE01_22440</name>
</gene>
<keyword evidence="1" id="KW-0472">Membrane</keyword>
<dbReference type="RefSeq" id="WP_146806757.1">
    <property type="nucleotide sequence ID" value="NZ_BJUA01000010.1"/>
</dbReference>
<protein>
    <submittedName>
        <fullName evidence="3">Membrane protein</fullName>
    </submittedName>
</protein>
<keyword evidence="4" id="KW-1185">Reference proteome</keyword>
<dbReference type="EMBL" id="BJUA01000010">
    <property type="protein sequence ID" value="GEK18511.1"/>
    <property type="molecule type" value="Genomic_DNA"/>
</dbReference>
<evidence type="ECO:0000256" key="1">
    <source>
        <dbReference type="SAM" id="Phobius"/>
    </source>
</evidence>
<feature type="transmembrane region" description="Helical" evidence="1">
    <location>
        <begin position="54"/>
        <end position="77"/>
    </location>
</feature>